<evidence type="ECO:0000313" key="3">
    <source>
        <dbReference type="EMBL" id="KZN89726.1"/>
    </source>
</evidence>
<accession>A0A167UW80</accession>
<proteinExistence type="predicted"/>
<feature type="transmembrane region" description="Helical" evidence="2">
    <location>
        <begin position="20"/>
        <end position="40"/>
    </location>
</feature>
<dbReference type="OMA" id="QGRKPMK"/>
<evidence type="ECO:0000256" key="2">
    <source>
        <dbReference type="SAM" id="Phobius"/>
    </source>
</evidence>
<dbReference type="Proteomes" id="UP000076449">
    <property type="component" value="Chromosome II"/>
</dbReference>
<dbReference type="AlphaFoldDB" id="A0A167UW80"/>
<keyword evidence="2" id="KW-0472">Membrane</keyword>
<evidence type="ECO:0000256" key="1">
    <source>
        <dbReference type="SAM" id="MobiDB-lite"/>
    </source>
</evidence>
<name>A0A167UW80_PENCH</name>
<sequence length="78" mass="8199">MATMADAVYQGRKPMKTRNVAVLSALGVISGAYMVFRFLAPQRGTLNTSEEVAAFQGSPGQTAQGDTTGHTARAPRKG</sequence>
<keyword evidence="2" id="KW-0812">Transmembrane</keyword>
<feature type="compositionally biased region" description="Polar residues" evidence="1">
    <location>
        <begin position="58"/>
        <end position="70"/>
    </location>
</feature>
<dbReference type="EMBL" id="CM002799">
    <property type="protein sequence ID" value="KZN89726.1"/>
    <property type="molecule type" value="Genomic_DNA"/>
</dbReference>
<gene>
    <name evidence="3" type="ORF">EN45_083570</name>
</gene>
<keyword evidence="2" id="KW-1133">Transmembrane helix</keyword>
<organism evidence="3">
    <name type="scientific">Penicillium chrysogenum</name>
    <name type="common">Penicillium notatum</name>
    <dbReference type="NCBI Taxonomy" id="5076"/>
    <lineage>
        <taxon>Eukaryota</taxon>
        <taxon>Fungi</taxon>
        <taxon>Dikarya</taxon>
        <taxon>Ascomycota</taxon>
        <taxon>Pezizomycotina</taxon>
        <taxon>Eurotiomycetes</taxon>
        <taxon>Eurotiomycetidae</taxon>
        <taxon>Eurotiales</taxon>
        <taxon>Aspergillaceae</taxon>
        <taxon>Penicillium</taxon>
        <taxon>Penicillium chrysogenum species complex</taxon>
    </lineage>
</organism>
<feature type="region of interest" description="Disordered" evidence="1">
    <location>
        <begin position="53"/>
        <end position="78"/>
    </location>
</feature>
<protein>
    <submittedName>
        <fullName evidence="3">Uncharacterized protein</fullName>
    </submittedName>
</protein>
<reference evidence="3" key="1">
    <citation type="journal article" date="2014" name="Genome Announc.">
        <title>Complete sequencing and chromosome-scale genome assembly of the industrial progenitor strain P2niaD18 from the penicillin producer Penicillium chrysogenum.</title>
        <authorList>
            <person name="Specht T."/>
            <person name="Dahlmann T.A."/>
            <person name="Zadra I."/>
            <person name="Kurnsteiner H."/>
            <person name="Kuck U."/>
        </authorList>
    </citation>
    <scope>NUCLEOTIDE SEQUENCE [LARGE SCALE GENOMIC DNA]</scope>
    <source>
        <strain evidence="3">P2niaD18</strain>
    </source>
</reference>